<proteinExistence type="predicted"/>
<organism evidence="1 2">
    <name type="scientific">Meloidogyne enterolobii</name>
    <name type="common">Root-knot nematode worm</name>
    <name type="synonym">Meloidogyne mayaguensis</name>
    <dbReference type="NCBI Taxonomy" id="390850"/>
    <lineage>
        <taxon>Eukaryota</taxon>
        <taxon>Metazoa</taxon>
        <taxon>Ecdysozoa</taxon>
        <taxon>Nematoda</taxon>
        <taxon>Chromadorea</taxon>
        <taxon>Rhabditida</taxon>
        <taxon>Tylenchina</taxon>
        <taxon>Tylenchomorpha</taxon>
        <taxon>Tylenchoidea</taxon>
        <taxon>Meloidogynidae</taxon>
        <taxon>Meloidogyninae</taxon>
        <taxon>Meloidogyne</taxon>
    </lineage>
</organism>
<keyword evidence="2" id="KW-1185">Reference proteome</keyword>
<gene>
    <name evidence="1" type="ORF">MENTE1834_LOCUS29697</name>
</gene>
<reference evidence="1" key="1">
    <citation type="submission" date="2023-11" db="EMBL/GenBank/DDBJ databases">
        <authorList>
            <person name="Poullet M."/>
        </authorList>
    </citation>
    <scope>NUCLEOTIDE SEQUENCE</scope>
    <source>
        <strain evidence="1">E1834</strain>
    </source>
</reference>
<comment type="caution">
    <text evidence="1">The sequence shown here is derived from an EMBL/GenBank/DDBJ whole genome shotgun (WGS) entry which is preliminary data.</text>
</comment>
<evidence type="ECO:0000313" key="1">
    <source>
        <dbReference type="EMBL" id="CAK5082417.1"/>
    </source>
</evidence>
<accession>A0ACB0ZVL5</accession>
<name>A0ACB0ZVL5_MELEN</name>
<evidence type="ECO:0000313" key="2">
    <source>
        <dbReference type="Proteomes" id="UP001497535"/>
    </source>
</evidence>
<dbReference type="Proteomes" id="UP001497535">
    <property type="component" value="Unassembled WGS sequence"/>
</dbReference>
<dbReference type="EMBL" id="CAVMJV010000046">
    <property type="protein sequence ID" value="CAK5082417.1"/>
    <property type="molecule type" value="Genomic_DNA"/>
</dbReference>
<protein>
    <submittedName>
        <fullName evidence="1">Uncharacterized protein</fullName>
    </submittedName>
</protein>
<sequence length="204" mass="23951">MEQWDTWLANDIFVCNKIKNENNIKETTNKLKENIRNNNLDNTQEINKSDETITTPLWSAKIIENPKKLNCTSKSDLNSFIQLIERKKPLNEILKIENLSGIKKIFFNFCLKDELKNEAILWDEKFPDLTIFGKGIKKSLEQQERDNLRKIISKRIIEDHLMPEVYAFLNTRNSGNNNSKSGHFFLPPILNSQKKELNKMINKK</sequence>